<dbReference type="OrthoDB" id="194683at2"/>
<organism evidence="2 3">
    <name type="scientific">Siphonobacter aquaeclarae</name>
    <dbReference type="NCBI Taxonomy" id="563176"/>
    <lineage>
        <taxon>Bacteria</taxon>
        <taxon>Pseudomonadati</taxon>
        <taxon>Bacteroidota</taxon>
        <taxon>Cytophagia</taxon>
        <taxon>Cytophagales</taxon>
        <taxon>Cytophagaceae</taxon>
        <taxon>Siphonobacter</taxon>
    </lineage>
</organism>
<dbReference type="AlphaFoldDB" id="A0A1G9SS79"/>
<dbReference type="InterPro" id="IPR022998">
    <property type="entry name" value="ThiamineP_synth_TenI"/>
</dbReference>
<gene>
    <name evidence="2" type="ORF">SAMN04488090_3274</name>
</gene>
<dbReference type="InterPro" id="IPR013785">
    <property type="entry name" value="Aldolase_TIM"/>
</dbReference>
<dbReference type="Pfam" id="PF02581">
    <property type="entry name" value="TMP-TENI"/>
    <property type="match status" value="1"/>
</dbReference>
<dbReference type="CDD" id="cd00564">
    <property type="entry name" value="TMP_TenI"/>
    <property type="match status" value="1"/>
</dbReference>
<dbReference type="Proteomes" id="UP000198901">
    <property type="component" value="Unassembled WGS sequence"/>
</dbReference>
<feature type="domain" description="Thiamine phosphate synthase/TenI" evidence="1">
    <location>
        <begin position="92"/>
        <end position="163"/>
    </location>
</feature>
<dbReference type="RefSeq" id="WP_093204543.1">
    <property type="nucleotide sequence ID" value="NZ_FNGS01000006.1"/>
</dbReference>
<keyword evidence="3" id="KW-1185">Reference proteome</keyword>
<evidence type="ECO:0000313" key="3">
    <source>
        <dbReference type="Proteomes" id="UP000198901"/>
    </source>
</evidence>
<dbReference type="InterPro" id="IPR036206">
    <property type="entry name" value="ThiamineP_synth_sf"/>
</dbReference>
<dbReference type="EMBL" id="FNGS01000006">
    <property type="protein sequence ID" value="SDM38214.1"/>
    <property type="molecule type" value="Genomic_DNA"/>
</dbReference>
<dbReference type="GO" id="GO:0009228">
    <property type="term" value="P:thiamine biosynthetic process"/>
    <property type="evidence" value="ECO:0007669"/>
    <property type="project" value="UniProtKB-KW"/>
</dbReference>
<proteinExistence type="predicted"/>
<evidence type="ECO:0000259" key="1">
    <source>
        <dbReference type="Pfam" id="PF02581"/>
    </source>
</evidence>
<dbReference type="Gene3D" id="3.20.20.70">
    <property type="entry name" value="Aldolase class I"/>
    <property type="match status" value="1"/>
</dbReference>
<name>A0A1G9SS79_9BACT</name>
<reference evidence="2 3" key="1">
    <citation type="submission" date="2016-10" db="EMBL/GenBank/DDBJ databases">
        <authorList>
            <person name="de Groot N.N."/>
        </authorList>
    </citation>
    <scope>NUCLEOTIDE SEQUENCE [LARGE SCALE GENOMIC DNA]</scope>
    <source>
        <strain evidence="2 3">DSM 21668</strain>
    </source>
</reference>
<dbReference type="SUPFAM" id="SSF51391">
    <property type="entry name" value="Thiamin phosphate synthase"/>
    <property type="match status" value="1"/>
</dbReference>
<accession>A0A1G9SS79</accession>
<evidence type="ECO:0000313" key="2">
    <source>
        <dbReference type="EMBL" id="SDM38214.1"/>
    </source>
</evidence>
<protein>
    <submittedName>
        <fullName evidence="2">Thiamine-phosphate pyrophosphorylase</fullName>
    </submittedName>
</protein>
<sequence>MKRFLLVAITEDEGLSPDLVQRLFESGLDYLYWRSAAPTDVLTSLPAAYVSRILVARETPIPFLRHSKEQERDANSHSFSTSIHRLIDWPGLSADMVFFSPVFPSISKPGYGPTAPLAETAAEISRIRQEIPVLPLLIALGGVTPANVCMLVAAGFDGAAVMGTLWQAPDPVAALRALQNAVTQDSR</sequence>
<dbReference type="STRING" id="563176.SAMN04488090_3274"/>